<dbReference type="HOGENOM" id="CLU_2259962_0_0_0"/>
<evidence type="ECO:0000313" key="2">
    <source>
        <dbReference type="EMBL" id="ADV62702.1"/>
    </source>
</evidence>
<dbReference type="Proteomes" id="UP000008631">
    <property type="component" value="Chromosome"/>
</dbReference>
<proteinExistence type="predicted"/>
<accession>E8R4A1</accession>
<feature type="compositionally biased region" description="Pro residues" evidence="1">
    <location>
        <begin position="47"/>
        <end position="62"/>
    </location>
</feature>
<evidence type="ECO:0000313" key="3">
    <source>
        <dbReference type="Proteomes" id="UP000008631"/>
    </source>
</evidence>
<organism evidence="2 3">
    <name type="scientific">Isosphaera pallida (strain ATCC 43644 / DSM 9630 / IS1B)</name>
    <dbReference type="NCBI Taxonomy" id="575540"/>
    <lineage>
        <taxon>Bacteria</taxon>
        <taxon>Pseudomonadati</taxon>
        <taxon>Planctomycetota</taxon>
        <taxon>Planctomycetia</taxon>
        <taxon>Isosphaerales</taxon>
        <taxon>Isosphaeraceae</taxon>
        <taxon>Isosphaera</taxon>
    </lineage>
</organism>
<dbReference type="AlphaFoldDB" id="E8R4A1"/>
<reference key="1">
    <citation type="submission" date="2010-11" db="EMBL/GenBank/DDBJ databases">
        <title>The complete sequence of chromosome of Isophaera pallida ATCC 43644.</title>
        <authorList>
            <consortium name="US DOE Joint Genome Institute (JGI-PGF)"/>
            <person name="Lucas S."/>
            <person name="Copeland A."/>
            <person name="Lapidus A."/>
            <person name="Bruce D."/>
            <person name="Goodwin L."/>
            <person name="Pitluck S."/>
            <person name="Kyrpides N."/>
            <person name="Mavromatis K."/>
            <person name="Pagani I."/>
            <person name="Ivanova N."/>
            <person name="Saunders E."/>
            <person name="Brettin T."/>
            <person name="Detter J.C."/>
            <person name="Han C."/>
            <person name="Tapia R."/>
            <person name="Land M."/>
            <person name="Hauser L."/>
            <person name="Markowitz V."/>
            <person name="Cheng J.-F."/>
            <person name="Hugenholtz P."/>
            <person name="Woyke T."/>
            <person name="Wu D."/>
            <person name="Eisen J.A."/>
        </authorList>
    </citation>
    <scope>NUCLEOTIDE SEQUENCE</scope>
    <source>
        <strain>ATCC 43644</strain>
    </source>
</reference>
<name>E8R4A1_ISOPI</name>
<reference evidence="2 3" key="2">
    <citation type="journal article" date="2011" name="Stand. Genomic Sci.">
        <title>Complete genome sequence of Isosphaera pallida type strain (IS1B).</title>
        <authorList>
            <consortium name="US DOE Joint Genome Institute (JGI-PGF)"/>
            <person name="Goker M."/>
            <person name="Cleland D."/>
            <person name="Saunders E."/>
            <person name="Lapidus A."/>
            <person name="Nolan M."/>
            <person name="Lucas S."/>
            <person name="Hammon N."/>
            <person name="Deshpande S."/>
            <person name="Cheng J.F."/>
            <person name="Tapia R."/>
            <person name="Han C."/>
            <person name="Goodwin L."/>
            <person name="Pitluck S."/>
            <person name="Liolios K."/>
            <person name="Pagani I."/>
            <person name="Ivanova N."/>
            <person name="Mavromatis K."/>
            <person name="Pati A."/>
            <person name="Chen A."/>
            <person name="Palaniappan K."/>
            <person name="Land M."/>
            <person name="Hauser L."/>
            <person name="Chang Y.J."/>
            <person name="Jeffries C.D."/>
            <person name="Detter J.C."/>
            <person name="Beck B."/>
            <person name="Woyke T."/>
            <person name="Bristow J."/>
            <person name="Eisen J.A."/>
            <person name="Markowitz V."/>
            <person name="Hugenholtz P."/>
            <person name="Kyrpides N.C."/>
            <person name="Klenk H.P."/>
        </authorList>
    </citation>
    <scope>NUCLEOTIDE SEQUENCE [LARGE SCALE GENOMIC DNA]</scope>
    <source>
        <strain evidence="3">ATCC 43644 / DSM 9630 / IS1B</strain>
    </source>
</reference>
<protein>
    <submittedName>
        <fullName evidence="2">Uncharacterized protein</fullName>
    </submittedName>
</protein>
<dbReference type="KEGG" id="ipa:Isop_2122"/>
<dbReference type="InParanoid" id="E8R4A1"/>
<sequence>MSLCPTITNSLFWFFSTHFFRLNSKLSMQSSTPHSEHPTPHSEHPTPHTPHPTPNTPHPTPHSLPITSLVSQDFQSDLGDRAIRIAFGFEAVVLGGAARIAST</sequence>
<feature type="compositionally biased region" description="Basic and acidic residues" evidence="1">
    <location>
        <begin position="34"/>
        <end position="46"/>
    </location>
</feature>
<dbReference type="EMBL" id="CP002353">
    <property type="protein sequence ID" value="ADV62702.1"/>
    <property type="molecule type" value="Genomic_DNA"/>
</dbReference>
<evidence type="ECO:0000256" key="1">
    <source>
        <dbReference type="SAM" id="MobiDB-lite"/>
    </source>
</evidence>
<feature type="region of interest" description="Disordered" evidence="1">
    <location>
        <begin position="28"/>
        <end position="66"/>
    </location>
</feature>
<gene>
    <name evidence="2" type="ordered locus">Isop_2122</name>
</gene>
<keyword evidence="3" id="KW-1185">Reference proteome</keyword>